<evidence type="ECO:0000313" key="2">
    <source>
        <dbReference type="Proteomes" id="UP000509626"/>
    </source>
</evidence>
<organism evidence="1 2">
    <name type="scientific">Halorarum salinum</name>
    <dbReference type="NCBI Taxonomy" id="2743089"/>
    <lineage>
        <taxon>Archaea</taxon>
        <taxon>Methanobacteriati</taxon>
        <taxon>Methanobacteriota</taxon>
        <taxon>Stenosarchaea group</taxon>
        <taxon>Halobacteria</taxon>
        <taxon>Halobacteriales</taxon>
        <taxon>Haloferacaceae</taxon>
        <taxon>Halorarum</taxon>
    </lineage>
</organism>
<dbReference type="KEGG" id="halu:HUG12_10100"/>
<dbReference type="AlphaFoldDB" id="A0A7D5QB88"/>
<reference evidence="1 2" key="1">
    <citation type="submission" date="2020-06" db="EMBL/GenBank/DDBJ databases">
        <title>NJ-3-1, isolated from saline soil.</title>
        <authorList>
            <person name="Cui H.L."/>
            <person name="Shi X."/>
        </authorList>
    </citation>
    <scope>NUCLEOTIDE SEQUENCE [LARGE SCALE GENOMIC DNA]</scope>
    <source>
        <strain evidence="1 2">NJ-3-1</strain>
    </source>
</reference>
<accession>A0A7D5QB88</accession>
<evidence type="ECO:0000313" key="1">
    <source>
        <dbReference type="EMBL" id="QLG62059.1"/>
    </source>
</evidence>
<dbReference type="Proteomes" id="UP000509626">
    <property type="component" value="Chromosome"/>
</dbReference>
<keyword evidence="2" id="KW-1185">Reference proteome</keyword>
<proteinExistence type="predicted"/>
<name>A0A7D5QB88_9EURY</name>
<sequence>MADDAAFDPDQIRAELDSIRARAEELGAPDARRTNEYSAWKEDVLDPLRRITSLSGPLVTAACDAGLLPENTGTSVMSVKRWRKQIEMARDEDLCLFLLQLINERGVEFWARYHCYDDVDKFIEDVDAGEVGSGSEKNVVRTRQWLQKQDVPEEMPARQASLDGF</sequence>
<dbReference type="RefSeq" id="WP_179268644.1">
    <property type="nucleotide sequence ID" value="NZ_CP058579.1"/>
</dbReference>
<gene>
    <name evidence="1" type="ORF">HUG12_10100</name>
</gene>
<protein>
    <submittedName>
        <fullName evidence="1">Uncharacterized protein</fullName>
    </submittedName>
</protein>
<dbReference type="GeneID" id="56037813"/>
<dbReference type="EMBL" id="CP058579">
    <property type="protein sequence ID" value="QLG62059.1"/>
    <property type="molecule type" value="Genomic_DNA"/>
</dbReference>